<organism evidence="1">
    <name type="scientific">viral metagenome</name>
    <dbReference type="NCBI Taxonomy" id="1070528"/>
    <lineage>
        <taxon>unclassified sequences</taxon>
        <taxon>metagenomes</taxon>
        <taxon>organismal metagenomes</taxon>
    </lineage>
</organism>
<protein>
    <submittedName>
        <fullName evidence="1">Uncharacterized protein</fullName>
    </submittedName>
</protein>
<reference evidence="1" key="1">
    <citation type="journal article" date="2020" name="Nature">
        <title>Giant virus diversity and host interactions through global metagenomics.</title>
        <authorList>
            <person name="Schulz F."/>
            <person name="Roux S."/>
            <person name="Paez-Espino D."/>
            <person name="Jungbluth S."/>
            <person name="Walsh D.A."/>
            <person name="Denef V.J."/>
            <person name="McMahon K.D."/>
            <person name="Konstantinidis K.T."/>
            <person name="Eloe-Fadrosh E.A."/>
            <person name="Kyrpides N.C."/>
            <person name="Woyke T."/>
        </authorList>
    </citation>
    <scope>NUCLEOTIDE SEQUENCE</scope>
    <source>
        <strain evidence="1">GVMAG-M-3300009182-78</strain>
    </source>
</reference>
<sequence>MPINMNLMRPNNTHAMNNFSGLNFPQNRFIQNSSPFQVARPAMRQMKGNMFHAGIISNVVHSKSGCSSCGK</sequence>
<proteinExistence type="predicted"/>
<evidence type="ECO:0000313" key="1">
    <source>
        <dbReference type="EMBL" id="QHS85547.1"/>
    </source>
</evidence>
<name>A0A6C0AZX6_9ZZZZ</name>
<dbReference type="EMBL" id="MN739044">
    <property type="protein sequence ID" value="QHS85547.1"/>
    <property type="molecule type" value="Genomic_DNA"/>
</dbReference>
<dbReference type="AlphaFoldDB" id="A0A6C0AZX6"/>
<accession>A0A6C0AZX6</accession>